<reference evidence="4" key="1">
    <citation type="journal article" date="2019" name="Int. J. Syst. Evol. Microbiol.">
        <title>The Global Catalogue of Microorganisms (GCM) 10K type strain sequencing project: providing services to taxonomists for standard genome sequencing and annotation.</title>
        <authorList>
            <consortium name="The Broad Institute Genomics Platform"/>
            <consortium name="The Broad Institute Genome Sequencing Center for Infectious Disease"/>
            <person name="Wu L."/>
            <person name="Ma J."/>
        </authorList>
    </citation>
    <scope>NUCLEOTIDE SEQUENCE [LARGE SCALE GENOMIC DNA]</scope>
    <source>
        <strain evidence="4">JCM 18952</strain>
    </source>
</reference>
<name>A0ABP9TL05_9MICC</name>
<dbReference type="InterPro" id="IPR036812">
    <property type="entry name" value="NAD(P)_OxRdtase_dom_sf"/>
</dbReference>
<proteinExistence type="predicted"/>
<evidence type="ECO:0000313" key="4">
    <source>
        <dbReference type="Proteomes" id="UP001501257"/>
    </source>
</evidence>
<dbReference type="RefSeq" id="WP_345467920.1">
    <property type="nucleotide sequence ID" value="NZ_BAABLK010000028.1"/>
</dbReference>
<dbReference type="EMBL" id="BAABLK010000028">
    <property type="protein sequence ID" value="GAA5227479.1"/>
    <property type="molecule type" value="Genomic_DNA"/>
</dbReference>
<gene>
    <name evidence="3" type="ORF">GCM10025778_20120</name>
</gene>
<dbReference type="PANTHER" id="PTHR43364">
    <property type="entry name" value="NADH-SPECIFIC METHYLGLYOXAL REDUCTASE-RELATED"/>
    <property type="match status" value="1"/>
</dbReference>
<dbReference type="SUPFAM" id="SSF51430">
    <property type="entry name" value="NAD(P)-linked oxidoreductase"/>
    <property type="match status" value="1"/>
</dbReference>
<organism evidence="3 4">
    <name type="scientific">Paeniglutamicibacter antarcticus</name>
    <dbReference type="NCBI Taxonomy" id="494023"/>
    <lineage>
        <taxon>Bacteria</taxon>
        <taxon>Bacillati</taxon>
        <taxon>Actinomycetota</taxon>
        <taxon>Actinomycetes</taxon>
        <taxon>Micrococcales</taxon>
        <taxon>Micrococcaceae</taxon>
        <taxon>Paeniglutamicibacter</taxon>
    </lineage>
</organism>
<dbReference type="Pfam" id="PF00248">
    <property type="entry name" value="Aldo_ket_red"/>
    <property type="match status" value="1"/>
</dbReference>
<dbReference type="PANTHER" id="PTHR43364:SF4">
    <property type="entry name" value="NAD(P)-LINKED OXIDOREDUCTASE SUPERFAMILY PROTEIN"/>
    <property type="match status" value="1"/>
</dbReference>
<dbReference type="InterPro" id="IPR050523">
    <property type="entry name" value="AKR_Detox_Biosynth"/>
</dbReference>
<keyword evidence="1" id="KW-0560">Oxidoreductase</keyword>
<accession>A0ABP9TL05</accession>
<dbReference type="InterPro" id="IPR023210">
    <property type="entry name" value="NADP_OxRdtase_dom"/>
</dbReference>
<dbReference type="Proteomes" id="UP001501257">
    <property type="component" value="Unassembled WGS sequence"/>
</dbReference>
<evidence type="ECO:0000313" key="3">
    <source>
        <dbReference type="EMBL" id="GAA5227479.1"/>
    </source>
</evidence>
<comment type="caution">
    <text evidence="3">The sequence shown here is derived from an EMBL/GenBank/DDBJ whole genome shotgun (WGS) entry which is preliminary data.</text>
</comment>
<dbReference type="Gene3D" id="3.20.20.100">
    <property type="entry name" value="NADP-dependent oxidoreductase domain"/>
    <property type="match status" value="1"/>
</dbReference>
<feature type="domain" description="NADP-dependent oxidoreductase" evidence="2">
    <location>
        <begin position="19"/>
        <end position="317"/>
    </location>
</feature>
<protein>
    <submittedName>
        <fullName evidence="3">Aldo/keto reductase</fullName>
    </submittedName>
</protein>
<sequence>MDTMEYRRLGSSGLVVSAVGLGCNNLGRAGTATQDQAGTDAIINAALESGITFFDVADMYGKEPGLSETMLGKALGSRRDEVVIGTKFGLDMNGANGNDFGARGSRSYIIRAVEASLRRLGTDYLDLYQFHTPDPLTPVAETLATLDGLVSAGKVRYIGHSNHSGWQIAEAEFTARIQGTERFISTQNHYNLLDRRAELEAVPAAQAYSLGLLPYFPLANGLLTGKYSGATAPVGSRLTHARQHLMDTVDFSQLRSFSDFAAERGFTELEIAISWLAAQPGVSSVIAGATRPGQIEQNARANSWKPSSKDLAELDTIFPRTPRIALF</sequence>
<evidence type="ECO:0000256" key="1">
    <source>
        <dbReference type="ARBA" id="ARBA00023002"/>
    </source>
</evidence>
<evidence type="ECO:0000259" key="2">
    <source>
        <dbReference type="Pfam" id="PF00248"/>
    </source>
</evidence>
<dbReference type="PROSITE" id="PS51257">
    <property type="entry name" value="PROKAR_LIPOPROTEIN"/>
    <property type="match status" value="1"/>
</dbReference>
<keyword evidence="4" id="KW-1185">Reference proteome</keyword>